<dbReference type="VEuPathDB" id="FungiDB:PAAG_00350"/>
<dbReference type="eggNOG" id="ENOG502SNXJ">
    <property type="taxonomic scope" value="Eukaryota"/>
</dbReference>
<name>C1GPA5_PARBA</name>
<dbReference type="RefSeq" id="XP_015700322.1">
    <property type="nucleotide sequence ID" value="XM_015843987.1"/>
</dbReference>
<feature type="compositionally biased region" description="Basic and acidic residues" evidence="1">
    <location>
        <begin position="217"/>
        <end position="228"/>
    </location>
</feature>
<dbReference type="Proteomes" id="UP000002059">
    <property type="component" value="Partially assembled WGS sequence"/>
</dbReference>
<reference evidence="2 3" key="1">
    <citation type="journal article" date="2011" name="PLoS Genet.">
        <title>Comparative genomic analysis of human fungal pathogens causing paracoccidioidomycosis.</title>
        <authorList>
            <person name="Desjardins C.A."/>
            <person name="Champion M.D."/>
            <person name="Holder J.W."/>
            <person name="Muszewska A."/>
            <person name="Goldberg J."/>
            <person name="Bailao A.M."/>
            <person name="Brigido M.M."/>
            <person name="Ferreira M.E."/>
            <person name="Garcia A.M."/>
            <person name="Grynberg M."/>
            <person name="Gujja S."/>
            <person name="Heiman D.I."/>
            <person name="Henn M.R."/>
            <person name="Kodira C.D."/>
            <person name="Leon-Narvaez H."/>
            <person name="Longo L.V."/>
            <person name="Ma L.J."/>
            <person name="Malavazi I."/>
            <person name="Matsuo A.L."/>
            <person name="Morais F.V."/>
            <person name="Pereira M."/>
            <person name="Rodriguez-Brito S."/>
            <person name="Sakthikumar S."/>
            <person name="Salem-Izacc S.M."/>
            <person name="Sykes S.M."/>
            <person name="Teixeira M.M."/>
            <person name="Vallejo M.C."/>
            <person name="Walter M.E."/>
            <person name="Yandava C."/>
            <person name="Young S."/>
            <person name="Zeng Q."/>
            <person name="Zucker J."/>
            <person name="Felipe M.S."/>
            <person name="Goldman G.H."/>
            <person name="Haas B.J."/>
            <person name="McEwen J.G."/>
            <person name="Nino-Vega G."/>
            <person name="Puccia R."/>
            <person name="San-Blas G."/>
            <person name="Soares C.M."/>
            <person name="Birren B.W."/>
            <person name="Cuomo C.A."/>
        </authorList>
    </citation>
    <scope>NUCLEOTIDE SEQUENCE [LARGE SCALE GENOMIC DNA]</scope>
    <source>
        <strain evidence="3">ATCC MYA-826 / Pb01</strain>
    </source>
</reference>
<feature type="region of interest" description="Disordered" evidence="1">
    <location>
        <begin position="217"/>
        <end position="237"/>
    </location>
</feature>
<accession>C1GPA5</accession>
<dbReference type="OMA" id="FKTWDFI"/>
<evidence type="ECO:0000313" key="2">
    <source>
        <dbReference type="EMBL" id="EEH36027.2"/>
    </source>
</evidence>
<dbReference type="GeneID" id="9100897"/>
<evidence type="ECO:0000256" key="1">
    <source>
        <dbReference type="SAM" id="MobiDB-lite"/>
    </source>
</evidence>
<dbReference type="EMBL" id="KN293992">
    <property type="protein sequence ID" value="EEH36027.2"/>
    <property type="molecule type" value="Genomic_DNA"/>
</dbReference>
<keyword evidence="3" id="KW-1185">Reference proteome</keyword>
<dbReference type="KEGG" id="pbl:PAAG_00350"/>
<evidence type="ECO:0000313" key="3">
    <source>
        <dbReference type="Proteomes" id="UP000002059"/>
    </source>
</evidence>
<dbReference type="AlphaFoldDB" id="C1GPA5"/>
<gene>
    <name evidence="2" type="ORF">PAAG_00350</name>
</gene>
<dbReference type="HOGENOM" id="CLU_099905_0_0_1"/>
<dbReference type="OrthoDB" id="4725912at2759"/>
<protein>
    <submittedName>
        <fullName evidence="2">Uncharacterized protein</fullName>
    </submittedName>
</protein>
<organism evidence="2 3">
    <name type="scientific">Paracoccidioides lutzii (strain ATCC MYA-826 / Pb01)</name>
    <name type="common">Paracoccidioides brasiliensis</name>
    <dbReference type="NCBI Taxonomy" id="502779"/>
    <lineage>
        <taxon>Eukaryota</taxon>
        <taxon>Fungi</taxon>
        <taxon>Dikarya</taxon>
        <taxon>Ascomycota</taxon>
        <taxon>Pezizomycotina</taxon>
        <taxon>Eurotiomycetes</taxon>
        <taxon>Eurotiomycetidae</taxon>
        <taxon>Onygenales</taxon>
        <taxon>Ajellomycetaceae</taxon>
        <taxon>Paracoccidioides</taxon>
    </lineage>
</organism>
<sequence>MESTPEVAQQRQGCPAQDLTLEVDFSWKRYKSLITEKDNPQSPPLYIVDYRATKPHLAFRAGEDQPPFATGSLRTVSINADCQIRGRTITLKALKRFRTEYTHLSYAFAKGSINSAAPEPVPMTWTSSSGFKTWDFICLDEKQMPLAKFSANAWSLKKVGNITLIGSNIAAATGSDTISDAVREEIVVTGLTLFYCMVLRSTSILSFFGAIFSRPGHDEREKEREKDGSIAAPAAEQ</sequence>
<proteinExistence type="predicted"/>